<organism evidence="1 2">
    <name type="scientific">Lipomyces kononenkoae</name>
    <name type="common">Yeast</name>
    <dbReference type="NCBI Taxonomy" id="34357"/>
    <lineage>
        <taxon>Eukaryota</taxon>
        <taxon>Fungi</taxon>
        <taxon>Dikarya</taxon>
        <taxon>Ascomycota</taxon>
        <taxon>Saccharomycotina</taxon>
        <taxon>Lipomycetes</taxon>
        <taxon>Lipomycetales</taxon>
        <taxon>Lipomycetaceae</taxon>
        <taxon>Lipomyces</taxon>
    </lineage>
</organism>
<gene>
    <name evidence="1" type="ORF">V1525DRAFT_355662</name>
</gene>
<evidence type="ECO:0000313" key="2">
    <source>
        <dbReference type="Proteomes" id="UP001433508"/>
    </source>
</evidence>
<comment type="caution">
    <text evidence="1">The sequence shown here is derived from an EMBL/GenBank/DDBJ whole genome shotgun (WGS) entry which is preliminary data.</text>
</comment>
<dbReference type="EMBL" id="MU971344">
    <property type="protein sequence ID" value="KAK9239791.1"/>
    <property type="molecule type" value="Genomic_DNA"/>
</dbReference>
<keyword evidence="2" id="KW-1185">Reference proteome</keyword>
<proteinExistence type="predicted"/>
<name>A0ACC3T760_LIPKO</name>
<protein>
    <submittedName>
        <fullName evidence="1">TLC domain-containing protein</fullName>
    </submittedName>
</protein>
<evidence type="ECO:0000313" key="1">
    <source>
        <dbReference type="EMBL" id="KAK9239791.1"/>
    </source>
</evidence>
<reference evidence="2" key="1">
    <citation type="journal article" date="2024" name="Front. Bioeng. Biotechnol.">
        <title>Genome-scale model development and genomic sequencing of the oleaginous clade Lipomyces.</title>
        <authorList>
            <person name="Czajka J.J."/>
            <person name="Han Y."/>
            <person name="Kim J."/>
            <person name="Mondo S.J."/>
            <person name="Hofstad B.A."/>
            <person name="Robles A."/>
            <person name="Haridas S."/>
            <person name="Riley R."/>
            <person name="LaButti K."/>
            <person name="Pangilinan J."/>
            <person name="Andreopoulos W."/>
            <person name="Lipzen A."/>
            <person name="Yan J."/>
            <person name="Wang M."/>
            <person name="Ng V."/>
            <person name="Grigoriev I.V."/>
            <person name="Spatafora J.W."/>
            <person name="Magnuson J.K."/>
            <person name="Baker S.E."/>
            <person name="Pomraning K.R."/>
        </authorList>
    </citation>
    <scope>NUCLEOTIDE SEQUENCE [LARGE SCALE GENOMIC DNA]</scope>
    <source>
        <strain evidence="2">CBS 7786</strain>
    </source>
</reference>
<accession>A0ACC3T760</accession>
<dbReference type="Proteomes" id="UP001433508">
    <property type="component" value="Unassembled WGS sequence"/>
</dbReference>
<sequence>MSTKSSEVVDQAARGTARNRRTSSIGQFSLGDNASPSLSTMVPTDAQIRSSQHRQRALSNSDRPGAPSATDNFKKLGSIERMWMVYREAAYRKTWVTPLIMMLLPLLAFALSKDKSPSNPIYPFLFPSYKIMPVGEGSAVMYGKGKKDFCFVAYYTIVFSFVREFFMQQIFEPLAKWCGLTKPGKIKRFMEQTYSIMYYGIMSPWGLYIMRHMPLWYFETRPMYEHYPHKSHELDFKLYYLLQAAFWTQQSVVLFLQLEKPRKDFKELVFHHIVTIALIFCSYRFHFTWIGLAVYITMDVSDLFLATSKTLNYLNHPMTGPFFLCFMGVWIYSRHYLNLQILWSVATEFRTVGDFTLNWETQQYKCWISQYITFALLFALQAVNVYWLFLVLRVGYRIVFLEIRKDDRSDDEDEDEPEPEKDEVVRKARAIGIDRSSTNVDETKKAI</sequence>